<dbReference type="InterPro" id="IPR013149">
    <property type="entry name" value="ADH-like_C"/>
</dbReference>
<dbReference type="Gene3D" id="3.90.180.10">
    <property type="entry name" value="Medium-chain alcohol dehydrogenases, catalytic domain"/>
    <property type="match status" value="1"/>
</dbReference>
<evidence type="ECO:0000259" key="2">
    <source>
        <dbReference type="Pfam" id="PF00107"/>
    </source>
</evidence>
<evidence type="ECO:0000259" key="3">
    <source>
        <dbReference type="Pfam" id="PF08240"/>
    </source>
</evidence>
<gene>
    <name evidence="4" type="ORF">BSQ50_04805</name>
</gene>
<feature type="domain" description="Alcohol dehydrogenase-like C-terminal" evidence="2">
    <location>
        <begin position="194"/>
        <end position="335"/>
    </location>
</feature>
<organism evidence="4 5">
    <name type="scientific">Liquorilactobacillus nagelii</name>
    <dbReference type="NCBI Taxonomy" id="82688"/>
    <lineage>
        <taxon>Bacteria</taxon>
        <taxon>Bacillati</taxon>
        <taxon>Bacillota</taxon>
        <taxon>Bacilli</taxon>
        <taxon>Lactobacillales</taxon>
        <taxon>Lactobacillaceae</taxon>
        <taxon>Liquorilactobacillus</taxon>
    </lineage>
</organism>
<dbReference type="Pfam" id="PF08240">
    <property type="entry name" value="ADH_N"/>
    <property type="match status" value="1"/>
</dbReference>
<dbReference type="InterPro" id="IPR050129">
    <property type="entry name" value="Zn_alcohol_dh"/>
</dbReference>
<dbReference type="SUPFAM" id="SSF50129">
    <property type="entry name" value="GroES-like"/>
    <property type="match status" value="1"/>
</dbReference>
<reference evidence="4 5" key="1">
    <citation type="submission" date="2016-11" db="EMBL/GenBank/DDBJ databases">
        <title>Interaction between Lactobacillus species and yeast in water kefir.</title>
        <authorList>
            <person name="Behr J."/>
            <person name="Xu D."/>
            <person name="Vogel R.F."/>
        </authorList>
    </citation>
    <scope>NUCLEOTIDE SEQUENCE [LARGE SCALE GENOMIC DNA]</scope>
    <source>
        <strain evidence="4 5">TMW 1.1827</strain>
    </source>
</reference>
<evidence type="ECO:0000313" key="5">
    <source>
        <dbReference type="Proteomes" id="UP000324497"/>
    </source>
</evidence>
<sequence length="417" mass="45821">MLEVHKLVKTTALRLYGKKDLKIDRFELPEISDDEILATVVSDTMCMSSWKLAQEAEDHKKTPDELSDNPIMIGHEFAGKIIQVGKNWQDKFTAGDDYVIQPNLARDDTPFVPGYSYPNIGGDATYVIIPKEVMELNCLVAFHGAAYYEGSLCEPLSCVIAAFDAQFHLIPHTYDHKMGIKEGGNLLMLGGTGPMGLLAIDYAIHADTKPKTLVVTDLNQEKLDYAKRLYPSDEVKMVFLNVNNLSISEQKELLLKAVDNTGYDDIFSMISVAPLVELAGQILNPDGCLNQFAGPVKKDFAASLNFYDVHYNFTHVTGTSGGNAQNEAQAAEMIARGTMNVAKVITHVLGLNAAAETTLSQPEIGGGKKLTYPGKKFDRIELAKVAPDSELGKILAKHNGLWSPEAEKWILETMPDI</sequence>
<dbReference type="KEGG" id="lng:BSQ50_04805"/>
<dbReference type="InterPro" id="IPR013154">
    <property type="entry name" value="ADH-like_N"/>
</dbReference>
<dbReference type="SUPFAM" id="SSF51735">
    <property type="entry name" value="NAD(P)-binding Rossmann-fold domains"/>
    <property type="match status" value="1"/>
</dbReference>
<evidence type="ECO:0000256" key="1">
    <source>
        <dbReference type="ARBA" id="ARBA00023002"/>
    </source>
</evidence>
<keyword evidence="5" id="KW-1185">Reference proteome</keyword>
<protein>
    <submittedName>
        <fullName evidence="4">L-sorbose 1-phosphate reductase</fullName>
    </submittedName>
</protein>
<dbReference type="InterPro" id="IPR011032">
    <property type="entry name" value="GroES-like_sf"/>
</dbReference>
<dbReference type="AlphaFoldDB" id="A0A3S6QYI2"/>
<proteinExistence type="predicted"/>
<dbReference type="Pfam" id="PF00107">
    <property type="entry name" value="ADH_zinc_N"/>
    <property type="match status" value="1"/>
</dbReference>
<dbReference type="GO" id="GO:0016491">
    <property type="term" value="F:oxidoreductase activity"/>
    <property type="evidence" value="ECO:0007669"/>
    <property type="project" value="UniProtKB-KW"/>
</dbReference>
<accession>A0A3S6QYI2</accession>
<dbReference type="Proteomes" id="UP000324497">
    <property type="component" value="Chromosome"/>
</dbReference>
<keyword evidence="1" id="KW-0560">Oxidoreductase</keyword>
<dbReference type="PANTHER" id="PTHR43401:SF2">
    <property type="entry name" value="L-THREONINE 3-DEHYDROGENASE"/>
    <property type="match status" value="1"/>
</dbReference>
<evidence type="ECO:0000313" key="4">
    <source>
        <dbReference type="EMBL" id="AUJ33192.1"/>
    </source>
</evidence>
<name>A0A3S6QYI2_9LACO</name>
<dbReference type="PANTHER" id="PTHR43401">
    <property type="entry name" value="L-THREONINE 3-DEHYDROGENASE"/>
    <property type="match status" value="1"/>
</dbReference>
<dbReference type="Gene3D" id="3.40.50.720">
    <property type="entry name" value="NAD(P)-binding Rossmann-like Domain"/>
    <property type="match status" value="1"/>
</dbReference>
<dbReference type="InterPro" id="IPR036291">
    <property type="entry name" value="NAD(P)-bd_dom_sf"/>
</dbReference>
<feature type="domain" description="Alcohol dehydrogenase-like N-terminal" evidence="3">
    <location>
        <begin position="33"/>
        <end position="132"/>
    </location>
</feature>
<dbReference type="EMBL" id="CP018180">
    <property type="protein sequence ID" value="AUJ33192.1"/>
    <property type="molecule type" value="Genomic_DNA"/>
</dbReference>